<reference evidence="1 2" key="1">
    <citation type="submission" date="2017-10" db="EMBL/GenBank/DDBJ databases">
        <title>Development of genomic resources for the powdery mildew, Erysiphe pulchra.</title>
        <authorList>
            <person name="Wadl P.A."/>
            <person name="Mack B.M."/>
            <person name="Moore G."/>
            <person name="Beltz S.B."/>
        </authorList>
    </citation>
    <scope>NUCLEOTIDE SEQUENCE [LARGE SCALE GENOMIC DNA]</scope>
    <source>
        <strain evidence="1">Cflorida</strain>
    </source>
</reference>
<gene>
    <name evidence="1" type="ORF">EPUL_006693</name>
</gene>
<evidence type="ECO:0000313" key="1">
    <source>
        <dbReference type="EMBL" id="POS83535.1"/>
    </source>
</evidence>
<protein>
    <submittedName>
        <fullName evidence="1">Uncharacterized protein</fullName>
    </submittedName>
</protein>
<name>A0A2S4PND1_9PEZI</name>
<accession>A0A2S4PND1</accession>
<evidence type="ECO:0000313" key="2">
    <source>
        <dbReference type="Proteomes" id="UP000237438"/>
    </source>
</evidence>
<dbReference type="EMBL" id="PEDP01001514">
    <property type="protein sequence ID" value="POS83535.1"/>
    <property type="molecule type" value="Genomic_DNA"/>
</dbReference>
<dbReference type="Proteomes" id="UP000237438">
    <property type="component" value="Unassembled WGS sequence"/>
</dbReference>
<proteinExistence type="predicted"/>
<sequence>MTIDNKSDPGSDQRSDRAVLPVSKTTPVAAVLCEIGWGPATTWLERFHDHLAIRVAAADLSHPLCKRWKRHLTFSRLDVETTLSFPLALRRPHGTKKVELKSRIASGKIPLASIVENYDTELIGATEGLKVATNYIMTKFAATINVAVCLDSEEASNY</sequence>
<keyword evidence="2" id="KW-1185">Reference proteome</keyword>
<dbReference type="AlphaFoldDB" id="A0A2S4PND1"/>
<comment type="caution">
    <text evidence="1">The sequence shown here is derived from an EMBL/GenBank/DDBJ whole genome shotgun (WGS) entry which is preliminary data.</text>
</comment>
<organism evidence="1 2">
    <name type="scientific">Erysiphe pulchra</name>
    <dbReference type="NCBI Taxonomy" id="225359"/>
    <lineage>
        <taxon>Eukaryota</taxon>
        <taxon>Fungi</taxon>
        <taxon>Dikarya</taxon>
        <taxon>Ascomycota</taxon>
        <taxon>Pezizomycotina</taxon>
        <taxon>Leotiomycetes</taxon>
        <taxon>Erysiphales</taxon>
        <taxon>Erysiphaceae</taxon>
        <taxon>Erysiphe</taxon>
    </lineage>
</organism>